<dbReference type="Ensembl" id="ENSCMIT00000017586.1">
    <property type="protein sequence ID" value="ENSCMIP00000017248.1"/>
    <property type="gene ID" value="ENSCMIG00000008194.1"/>
</dbReference>
<keyword evidence="15" id="KW-1185">Reference proteome</keyword>
<evidence type="ECO:0000256" key="10">
    <source>
        <dbReference type="ARBA" id="ARBA00023214"/>
    </source>
</evidence>
<reference evidence="15" key="2">
    <citation type="journal article" date="2007" name="PLoS Biol.">
        <title>Survey sequencing and comparative analysis of the elephant shark (Callorhinchus milii) genome.</title>
        <authorList>
            <person name="Venkatesh B."/>
            <person name="Kirkness E.F."/>
            <person name="Loh Y.H."/>
            <person name="Halpern A.L."/>
            <person name="Lee A.P."/>
            <person name="Johnson J."/>
            <person name="Dandona N."/>
            <person name="Viswanathan L.D."/>
            <person name="Tay A."/>
            <person name="Venter J.C."/>
            <person name="Strausberg R.L."/>
            <person name="Brenner S."/>
        </authorList>
    </citation>
    <scope>NUCLEOTIDE SEQUENCE [LARGE SCALE GENOMIC DNA]</scope>
</reference>
<reference evidence="14" key="4">
    <citation type="submission" date="2025-08" db="UniProtKB">
        <authorList>
            <consortium name="Ensembl"/>
        </authorList>
    </citation>
    <scope>IDENTIFICATION</scope>
</reference>
<keyword evidence="7" id="KW-0862">Zinc</keyword>
<evidence type="ECO:0000313" key="15">
    <source>
        <dbReference type="Proteomes" id="UP000314986"/>
    </source>
</evidence>
<evidence type="ECO:0000256" key="9">
    <source>
        <dbReference type="ARBA" id="ARBA00023180"/>
    </source>
</evidence>
<accession>A0A4W3HJK6</accession>
<dbReference type="InterPro" id="IPR036465">
    <property type="entry name" value="vWFA_dom_sf"/>
</dbReference>
<evidence type="ECO:0000313" key="14">
    <source>
        <dbReference type="Ensembl" id="ENSCMIP00000017248.1"/>
    </source>
</evidence>
<dbReference type="OMA" id="NICAGIH"/>
<reference evidence="14" key="5">
    <citation type="submission" date="2025-09" db="UniProtKB">
        <authorList>
            <consortium name="Ensembl"/>
        </authorList>
    </citation>
    <scope>IDENTIFICATION</scope>
</reference>
<keyword evidence="11" id="KW-0812">Transmembrane</keyword>
<protein>
    <submittedName>
        <fullName evidence="14">Chloride channel accessory 1</fullName>
    </submittedName>
</protein>
<dbReference type="GO" id="GO:0005229">
    <property type="term" value="F:intracellularly calcium-gated chloride channel activity"/>
    <property type="evidence" value="ECO:0007669"/>
    <property type="project" value="InterPro"/>
</dbReference>
<keyword evidence="8" id="KW-0482">Metalloprotease</keyword>
<keyword evidence="11" id="KW-0472">Membrane</keyword>
<feature type="transmembrane region" description="Helical" evidence="11">
    <location>
        <begin position="894"/>
        <end position="917"/>
    </location>
</feature>
<comment type="similarity">
    <text evidence="1">Belongs to the CLCR family.</text>
</comment>
<keyword evidence="5 12" id="KW-0732">Signal</keyword>
<reference evidence="15" key="1">
    <citation type="journal article" date="2006" name="Science">
        <title>Ancient noncoding elements conserved in the human genome.</title>
        <authorList>
            <person name="Venkatesh B."/>
            <person name="Kirkness E.F."/>
            <person name="Loh Y.H."/>
            <person name="Halpern A.L."/>
            <person name="Lee A.P."/>
            <person name="Johnson J."/>
            <person name="Dandona N."/>
            <person name="Viswanathan L.D."/>
            <person name="Tay A."/>
            <person name="Venter J.C."/>
            <person name="Strausberg R.L."/>
            <person name="Brenner S."/>
        </authorList>
    </citation>
    <scope>NUCLEOTIDE SEQUENCE [LARGE SCALE GENOMIC DNA]</scope>
</reference>
<dbReference type="GO" id="GO:0008237">
    <property type="term" value="F:metallopeptidase activity"/>
    <property type="evidence" value="ECO:0007669"/>
    <property type="project" value="UniProtKB-KW"/>
</dbReference>
<evidence type="ECO:0000256" key="1">
    <source>
        <dbReference type="ARBA" id="ARBA00006398"/>
    </source>
</evidence>
<evidence type="ECO:0000256" key="2">
    <source>
        <dbReference type="ARBA" id="ARBA00022448"/>
    </source>
</evidence>
<reference evidence="15" key="3">
    <citation type="journal article" date="2014" name="Nature">
        <title>Elephant shark genome provides unique insights into gnathostome evolution.</title>
        <authorList>
            <consortium name="International Elephant Shark Genome Sequencing Consortium"/>
            <person name="Venkatesh B."/>
            <person name="Lee A.P."/>
            <person name="Ravi V."/>
            <person name="Maurya A.K."/>
            <person name="Lian M.M."/>
            <person name="Swann J.B."/>
            <person name="Ohta Y."/>
            <person name="Flajnik M.F."/>
            <person name="Sutoh Y."/>
            <person name="Kasahara M."/>
            <person name="Hoon S."/>
            <person name="Gangu V."/>
            <person name="Roy S.W."/>
            <person name="Irimia M."/>
            <person name="Korzh V."/>
            <person name="Kondrychyn I."/>
            <person name="Lim Z.W."/>
            <person name="Tay B.H."/>
            <person name="Tohari S."/>
            <person name="Kong K.W."/>
            <person name="Ho S."/>
            <person name="Lorente-Galdos B."/>
            <person name="Quilez J."/>
            <person name="Marques-Bonet T."/>
            <person name="Raney B.J."/>
            <person name="Ingham P.W."/>
            <person name="Tay A."/>
            <person name="Hillier L.W."/>
            <person name="Minx P."/>
            <person name="Boehm T."/>
            <person name="Wilson R.K."/>
            <person name="Brenner S."/>
            <person name="Warren W.C."/>
        </authorList>
    </citation>
    <scope>NUCLEOTIDE SEQUENCE [LARGE SCALE GENOMIC DNA]</scope>
</reference>
<name>A0A4W3HJK6_CALMI</name>
<dbReference type="PANTHER" id="PTHR10579:SF42">
    <property type="entry name" value="CHLORIDE CHANNEL ACCESSORY 3B"/>
    <property type="match status" value="1"/>
</dbReference>
<dbReference type="SUPFAM" id="SSF53300">
    <property type="entry name" value="vWA-like"/>
    <property type="match status" value="1"/>
</dbReference>
<keyword evidence="6" id="KW-0378">Hydrolase</keyword>
<dbReference type="SMART" id="SM00327">
    <property type="entry name" value="VWA"/>
    <property type="match status" value="1"/>
</dbReference>
<feature type="domain" description="VWFA" evidence="13">
    <location>
        <begin position="302"/>
        <end position="472"/>
    </location>
</feature>
<dbReference type="Gene3D" id="3.40.50.410">
    <property type="entry name" value="von Willebrand factor, type A domain"/>
    <property type="match status" value="1"/>
</dbReference>
<keyword evidence="10" id="KW-0868">Chloride</keyword>
<dbReference type="InterPro" id="IPR002035">
    <property type="entry name" value="VWF_A"/>
</dbReference>
<dbReference type="InterPro" id="IPR051266">
    <property type="entry name" value="CLCR"/>
</dbReference>
<evidence type="ECO:0000256" key="4">
    <source>
        <dbReference type="ARBA" id="ARBA00022723"/>
    </source>
</evidence>
<gene>
    <name evidence="14" type="primary">LOC103174685</name>
</gene>
<dbReference type="Pfam" id="PF00092">
    <property type="entry name" value="VWA"/>
    <property type="match status" value="1"/>
</dbReference>
<dbReference type="AlphaFoldDB" id="A0A4W3HJK6"/>
<dbReference type="GO" id="GO:0006508">
    <property type="term" value="P:proteolysis"/>
    <property type="evidence" value="ECO:0007669"/>
    <property type="project" value="UniProtKB-KW"/>
</dbReference>
<feature type="signal peptide" evidence="12">
    <location>
        <begin position="1"/>
        <end position="23"/>
    </location>
</feature>
<dbReference type="InterPro" id="IPR004727">
    <property type="entry name" value="CLCA_chordata"/>
</dbReference>
<dbReference type="NCBIfam" id="NF041940">
    <property type="entry name" value="choice_anch_X"/>
    <property type="match status" value="1"/>
</dbReference>
<evidence type="ECO:0000256" key="12">
    <source>
        <dbReference type="SAM" id="SignalP"/>
    </source>
</evidence>
<feature type="chain" id="PRO_5021311011" evidence="12">
    <location>
        <begin position="24"/>
        <end position="934"/>
    </location>
</feature>
<keyword evidence="9" id="KW-0325">Glycoprotein</keyword>
<dbReference type="InParanoid" id="A0A4W3HJK6"/>
<dbReference type="GO" id="GO:0005886">
    <property type="term" value="C:plasma membrane"/>
    <property type="evidence" value="ECO:0007669"/>
    <property type="project" value="TreeGrafter"/>
</dbReference>
<dbReference type="STRING" id="7868.ENSCMIP00000017248"/>
<dbReference type="Proteomes" id="UP000314986">
    <property type="component" value="Unassembled WGS sequence"/>
</dbReference>
<evidence type="ECO:0000259" key="13">
    <source>
        <dbReference type="PROSITE" id="PS50234"/>
    </source>
</evidence>
<evidence type="ECO:0000256" key="3">
    <source>
        <dbReference type="ARBA" id="ARBA00022670"/>
    </source>
</evidence>
<proteinExistence type="inferred from homology"/>
<organism evidence="14 15">
    <name type="scientific">Callorhinchus milii</name>
    <name type="common">Ghost shark</name>
    <dbReference type="NCBI Taxonomy" id="7868"/>
    <lineage>
        <taxon>Eukaryota</taxon>
        <taxon>Metazoa</taxon>
        <taxon>Chordata</taxon>
        <taxon>Craniata</taxon>
        <taxon>Vertebrata</taxon>
        <taxon>Chondrichthyes</taxon>
        <taxon>Holocephali</taxon>
        <taxon>Chimaeriformes</taxon>
        <taxon>Callorhinchidae</taxon>
        <taxon>Callorhinchus</taxon>
    </lineage>
</organism>
<evidence type="ECO:0000256" key="8">
    <source>
        <dbReference type="ARBA" id="ARBA00023049"/>
    </source>
</evidence>
<keyword evidence="3" id="KW-0645">Protease</keyword>
<dbReference type="GO" id="GO:0046872">
    <property type="term" value="F:metal ion binding"/>
    <property type="evidence" value="ECO:0007669"/>
    <property type="project" value="UniProtKB-KW"/>
</dbReference>
<dbReference type="PANTHER" id="PTHR10579">
    <property type="entry name" value="CALCIUM-ACTIVATED CHLORIDE CHANNEL REGULATOR"/>
    <property type="match status" value="1"/>
</dbReference>
<evidence type="ECO:0000256" key="6">
    <source>
        <dbReference type="ARBA" id="ARBA00022801"/>
    </source>
</evidence>
<sequence length="934" mass="102387">MLPKPFNLVLKCLLFSCVIKCFSGELARNGYKDLIIAINPGVPENPKIIENIKQMVTEASVYLFDATYRRAYFSDVKILLPITWPPDIKYEIPTLETYEKASVIIADPHVKYGDDPYTLQYGGCGEKGRYIHLTPNFMMHDMVALYGPRSRVFVHEWAHLQWGVFDEYNDLEPFYISQNSTLEATRCSEDIKGKICKGSGCSSCIIDTNTGLPEPDCAFFPDKKQSGSASIMYLQGLPDVVHFCNNETHNSDAPNMQNRMCESRSTWDVIINSEDMKNKLPANPSVSPNKPSFTLLQAKDRALCLVLDVSGSMASENRLDRLRQAAEIFLRQIIEMGSHVGIVTFESAGHIKKHLTIIENNSVRDDLVAALPTGTNGGTNFNSLSKNLRLAVIIMHISNSDNKCAEVVLLTDGEDDKIRNCFVKVKNSGAVIHTIALGPSAAKELETLSTMTGGLQFSATDNLEVNGLIDTFTGLVSGNGDLTQQAIQLESTGKTVNGKGWFNGTVFIDQTVGNDTFFVITWVTTTIPAIFVHDPNGMIYETVDFKISNVLRTARLQINGTAQPGAWNYNIQNENSGSQVITITATSRAADPKVPPVIVYAYMSKKDTSLPGPMTVYAEVSHGFLPVLFANVTAVVERPSGDPVNLDLLDNGSGADIISHDGIYSRYFTNFSGTGRYNLKVHVQGKEGTMKIAMRRGSYAMYIPGYIENGEIHANPTKPPVGEGDLQPQIGSFSRAKSGGAISLSGNAGGSIDFPPCKITDLKAKFVEDEIHLEWTAPGDNLDQGAAFRYELRMSYSLSELRDQFSSAIEVDLSRLRPHPYGNTEVIQFTPRNIEIQNQTTLYFGIVTHGNSKQPSELSNLARASLILPFAPPVPPVPPVLPGDPIEYPHGVNIAGIMLIVAGAVILVCLIAGVSACSMKRRSQKRISPNEEIM</sequence>
<keyword evidence="4" id="KW-0479">Metal-binding</keyword>
<evidence type="ECO:0000256" key="7">
    <source>
        <dbReference type="ARBA" id="ARBA00022833"/>
    </source>
</evidence>
<keyword evidence="2" id="KW-0813">Transport</keyword>
<dbReference type="InterPro" id="IPR013642">
    <property type="entry name" value="CLCA_N"/>
</dbReference>
<keyword evidence="11" id="KW-1133">Transmembrane helix</keyword>
<dbReference type="CDD" id="cd00198">
    <property type="entry name" value="vWFA"/>
    <property type="match status" value="1"/>
</dbReference>
<dbReference type="Pfam" id="PF08434">
    <property type="entry name" value="CLCA"/>
    <property type="match status" value="1"/>
</dbReference>
<dbReference type="NCBIfam" id="TIGR00868">
    <property type="entry name" value="hCaCC"/>
    <property type="match status" value="1"/>
</dbReference>
<evidence type="ECO:0000256" key="5">
    <source>
        <dbReference type="ARBA" id="ARBA00022729"/>
    </source>
</evidence>
<dbReference type="GeneTree" id="ENSGT00940000154682"/>
<evidence type="ECO:0000256" key="11">
    <source>
        <dbReference type="SAM" id="Phobius"/>
    </source>
</evidence>
<dbReference type="PROSITE" id="PS50234">
    <property type="entry name" value="VWFA"/>
    <property type="match status" value="1"/>
</dbReference>